<dbReference type="EMBL" id="SSOC01000004">
    <property type="protein sequence ID" value="THF65013.1"/>
    <property type="molecule type" value="Genomic_DNA"/>
</dbReference>
<accession>A0A4S4AY09</accession>
<gene>
    <name evidence="1" type="ORF">E6C76_12465</name>
</gene>
<proteinExistence type="predicted"/>
<dbReference type="AlphaFoldDB" id="A0A4S4AY09"/>
<protein>
    <submittedName>
        <fullName evidence="1">Uncharacterized protein</fullName>
    </submittedName>
</protein>
<organism evidence="1 2">
    <name type="scientific">Pseudothauera nasutitermitis</name>
    <dbReference type="NCBI Taxonomy" id="2565930"/>
    <lineage>
        <taxon>Bacteria</taxon>
        <taxon>Pseudomonadati</taxon>
        <taxon>Pseudomonadota</taxon>
        <taxon>Betaproteobacteria</taxon>
        <taxon>Rhodocyclales</taxon>
        <taxon>Zoogloeaceae</taxon>
        <taxon>Pseudothauera</taxon>
    </lineage>
</organism>
<sequence>MDVSTRPIPLSEAEIADFMRQRIEDGNLSAEDIPTRLARYGLMTPDDFVSEMRERMETTLDD</sequence>
<dbReference type="OrthoDB" id="8886964at2"/>
<reference evidence="1 2" key="1">
    <citation type="submission" date="2019-04" db="EMBL/GenBank/DDBJ databases">
        <title>Azoarcus nasutitermitis sp. nov. isolated from termite nest.</title>
        <authorList>
            <person name="Lin S.-Y."/>
            <person name="Hameed A."/>
            <person name="Hsu Y.-H."/>
            <person name="Young C.-C."/>
        </authorList>
    </citation>
    <scope>NUCLEOTIDE SEQUENCE [LARGE SCALE GENOMIC DNA]</scope>
    <source>
        <strain evidence="1 2">CC-YHH838</strain>
    </source>
</reference>
<evidence type="ECO:0000313" key="1">
    <source>
        <dbReference type="EMBL" id="THF65013.1"/>
    </source>
</evidence>
<name>A0A4S4AY09_9RHOO</name>
<evidence type="ECO:0000313" key="2">
    <source>
        <dbReference type="Proteomes" id="UP000308430"/>
    </source>
</evidence>
<dbReference type="Proteomes" id="UP000308430">
    <property type="component" value="Unassembled WGS sequence"/>
</dbReference>
<comment type="caution">
    <text evidence="1">The sequence shown here is derived from an EMBL/GenBank/DDBJ whole genome shotgun (WGS) entry which is preliminary data.</text>
</comment>
<keyword evidence="2" id="KW-1185">Reference proteome</keyword>